<dbReference type="InterPro" id="IPR027417">
    <property type="entry name" value="P-loop_NTPase"/>
</dbReference>
<evidence type="ECO:0000313" key="2">
    <source>
        <dbReference type="EMBL" id="UYQ66258.1"/>
    </source>
</evidence>
<evidence type="ECO:0000256" key="1">
    <source>
        <dbReference type="SAM" id="MobiDB-lite"/>
    </source>
</evidence>
<feature type="compositionally biased region" description="Polar residues" evidence="1">
    <location>
        <begin position="78"/>
        <end position="94"/>
    </location>
</feature>
<gene>
    <name evidence="2" type="ORF">OGH68_35605</name>
</gene>
<feature type="region of interest" description="Disordered" evidence="1">
    <location>
        <begin position="71"/>
        <end position="94"/>
    </location>
</feature>
<reference evidence="2" key="1">
    <citation type="submission" date="2022-10" db="EMBL/GenBank/DDBJ databases">
        <title>Cytochrome P450 Catalyzes Benzene Ring Formation in the Biosynthesis of Trialkyl-Substituted Aromatic Polyketides.</title>
        <authorList>
            <person name="Zhao E."/>
            <person name="Ge H."/>
        </authorList>
    </citation>
    <scope>NUCLEOTIDE SEQUENCE</scope>
    <source>
        <strain evidence="2">NA0869</strain>
    </source>
</reference>
<proteinExistence type="predicted"/>
<organism evidence="2 3">
    <name type="scientific">Streptomyces peucetius</name>
    <dbReference type="NCBI Taxonomy" id="1950"/>
    <lineage>
        <taxon>Bacteria</taxon>
        <taxon>Bacillati</taxon>
        <taxon>Actinomycetota</taxon>
        <taxon>Actinomycetes</taxon>
        <taxon>Kitasatosporales</taxon>
        <taxon>Streptomycetaceae</taxon>
        <taxon>Streptomyces</taxon>
    </lineage>
</organism>
<dbReference type="RefSeq" id="WP_264249722.1">
    <property type="nucleotide sequence ID" value="NZ_CP107567.1"/>
</dbReference>
<evidence type="ECO:0000313" key="3">
    <source>
        <dbReference type="Proteomes" id="UP001163878"/>
    </source>
</evidence>
<name>A0ABY6IGY5_STRPE</name>
<keyword evidence="3" id="KW-1185">Reference proteome</keyword>
<accession>A0ABY6IGY5</accession>
<dbReference type="Gene3D" id="3.40.50.300">
    <property type="entry name" value="P-loop containing nucleotide triphosphate hydrolases"/>
    <property type="match status" value="1"/>
</dbReference>
<dbReference type="Proteomes" id="UP001163878">
    <property type="component" value="Chromosome"/>
</dbReference>
<protein>
    <submittedName>
        <fullName evidence="2">Uncharacterized protein</fullName>
    </submittedName>
</protein>
<sequence>MTFADAAVVAGRADGTILVAWCRATRARQLRRAVQALTNVNARLLRGVLNMAPSQTNAYYYRYTANGARSDQAMLPTPATSSEQETRPQVGSQT</sequence>
<dbReference type="EMBL" id="CP107567">
    <property type="protein sequence ID" value="UYQ66258.1"/>
    <property type="molecule type" value="Genomic_DNA"/>
</dbReference>